<evidence type="ECO:0000313" key="2">
    <source>
        <dbReference type="Proteomes" id="UP000054770"/>
    </source>
</evidence>
<keyword evidence="2" id="KW-1185">Reference proteome</keyword>
<reference evidence="1" key="1">
    <citation type="submission" date="2016-01" db="EMBL/GenBank/DDBJ databases">
        <authorList>
            <person name="Peeters C."/>
        </authorList>
    </citation>
    <scope>NUCLEOTIDE SEQUENCE [LARGE SCALE GENOMIC DNA]</scope>
    <source>
        <strain evidence="1">LMG 22940</strain>
    </source>
</reference>
<accession>A0A158IP26</accession>
<comment type="caution">
    <text evidence="1">The sequence shown here is derived from an EMBL/GenBank/DDBJ whole genome shotgun (WGS) entry which is preliminary data.</text>
</comment>
<protein>
    <submittedName>
        <fullName evidence="1">Uncharacterized protein</fullName>
    </submittedName>
</protein>
<name>A0A158IP26_9BURK</name>
<proteinExistence type="predicted"/>
<dbReference type="EMBL" id="FCON02000026">
    <property type="protein sequence ID" value="SAL58384.1"/>
    <property type="molecule type" value="Genomic_DNA"/>
</dbReference>
<evidence type="ECO:0000313" key="1">
    <source>
        <dbReference type="EMBL" id="SAL58384.1"/>
    </source>
</evidence>
<gene>
    <name evidence="1" type="ORF">AWB68_02891</name>
</gene>
<sequence length="224" mass="24087">MSAFPNSPKLLKAGIVVADVATSTIQRVISLQYNPDTLTRSLAPQALASDEKDRSEALRLKGPAVETIKLEAEIDATDQLADPDNNPDAVQFGIHPQLAALEVLAHPSSTDLLANSALEAQGMLEIIPMESPLLLFVWSRNRITPVRLTDFSITEEAFDPDLNPIRAKISLGLRVLSVDDLGYQHPGGILFMNYLAQKEQLAARSVSAALSVLGLNANPLGGRS</sequence>
<dbReference type="Proteomes" id="UP000054770">
    <property type="component" value="Unassembled WGS sequence"/>
</dbReference>
<dbReference type="AlphaFoldDB" id="A0A158IP26"/>
<organism evidence="1 2">
    <name type="scientific">Caballeronia choica</name>
    <dbReference type="NCBI Taxonomy" id="326476"/>
    <lineage>
        <taxon>Bacteria</taxon>
        <taxon>Pseudomonadati</taxon>
        <taxon>Pseudomonadota</taxon>
        <taxon>Betaproteobacteria</taxon>
        <taxon>Burkholderiales</taxon>
        <taxon>Burkholderiaceae</taxon>
        <taxon>Caballeronia</taxon>
    </lineage>
</organism>
<dbReference type="OrthoDB" id="661223at2"/>
<dbReference type="RefSeq" id="WP_087645029.1">
    <property type="nucleotide sequence ID" value="NZ_FCON02000026.1"/>
</dbReference>